<dbReference type="Gene3D" id="3.40.50.720">
    <property type="entry name" value="NAD(P)-binding Rossmann-like Domain"/>
    <property type="match status" value="2"/>
</dbReference>
<evidence type="ECO:0000313" key="4">
    <source>
        <dbReference type="EMBL" id="TWT40713.1"/>
    </source>
</evidence>
<dbReference type="EC" id="1.1.1.29" evidence="4"/>
<dbReference type="CDD" id="cd05300">
    <property type="entry name" value="2-Hacid_dh_1"/>
    <property type="match status" value="1"/>
</dbReference>
<dbReference type="InterPro" id="IPR036291">
    <property type="entry name" value="NAD(P)-bd_dom_sf"/>
</dbReference>
<sequence>MTNQPNRKIVLFPPIDEKRLHVLRESAGDVPVVNCLSDEEAHLEIADATGFYGKITPSLLSASKRLSWVQSPTASLEHYIFPELIEHPCQLSNMRGIFGDVIADHVMGLVLMAARNLHIYVRQQSEGDWLPVGGQSTHSTLFDGPGQEKDIDRAHLHLSDCTLGVVGVGGIGSEICRRAKAFRLNILGVDPVCRLVEEINLPVWPTERLDELLAVSDFVVIAAPHTPATEGLFGPEQFRRMKSSAWLINVGRGVIVQLDALTDALQSGEIGGAALDVLEQEPLPKNHPLWSLRNVIITPHVAAASPKIPERHLEQLAENVRRHCAGEPPLTLVDKSSWF</sequence>
<evidence type="ECO:0000259" key="3">
    <source>
        <dbReference type="Pfam" id="PF02826"/>
    </source>
</evidence>
<name>A0A5C5VRM0_9PLAN</name>
<feature type="domain" description="D-isomer specific 2-hydroxyacid dehydrogenase NAD-binding" evidence="3">
    <location>
        <begin position="107"/>
        <end position="302"/>
    </location>
</feature>
<dbReference type="EMBL" id="SIHI01000049">
    <property type="protein sequence ID" value="TWT40713.1"/>
    <property type="molecule type" value="Genomic_DNA"/>
</dbReference>
<accession>A0A5C5VRM0</accession>
<keyword evidence="1 4" id="KW-0560">Oxidoreductase</keyword>
<dbReference type="Pfam" id="PF02826">
    <property type="entry name" value="2-Hacid_dh_C"/>
    <property type="match status" value="1"/>
</dbReference>
<evidence type="ECO:0000313" key="5">
    <source>
        <dbReference type="Proteomes" id="UP000317243"/>
    </source>
</evidence>
<dbReference type="RefSeq" id="WP_146512202.1">
    <property type="nucleotide sequence ID" value="NZ_SIHI01000049.1"/>
</dbReference>
<dbReference type="PANTHER" id="PTHR43333">
    <property type="entry name" value="2-HACID_DH_C DOMAIN-CONTAINING PROTEIN"/>
    <property type="match status" value="1"/>
</dbReference>
<dbReference type="InterPro" id="IPR006140">
    <property type="entry name" value="D-isomer_DH_NAD-bd"/>
</dbReference>
<organism evidence="4 5">
    <name type="scientific">Thalassoglobus neptunius</name>
    <dbReference type="NCBI Taxonomy" id="1938619"/>
    <lineage>
        <taxon>Bacteria</taxon>
        <taxon>Pseudomonadati</taxon>
        <taxon>Planctomycetota</taxon>
        <taxon>Planctomycetia</taxon>
        <taxon>Planctomycetales</taxon>
        <taxon>Planctomycetaceae</taxon>
        <taxon>Thalassoglobus</taxon>
    </lineage>
</organism>
<evidence type="ECO:0000256" key="2">
    <source>
        <dbReference type="ARBA" id="ARBA00023027"/>
    </source>
</evidence>
<protein>
    <submittedName>
        <fullName evidence="4">Glycerate dehydrogenase</fullName>
        <ecNumber evidence="4">1.1.1.29</ecNumber>
    </submittedName>
</protein>
<proteinExistence type="predicted"/>
<keyword evidence="5" id="KW-1185">Reference proteome</keyword>
<evidence type="ECO:0000256" key="1">
    <source>
        <dbReference type="ARBA" id="ARBA00023002"/>
    </source>
</evidence>
<dbReference type="AlphaFoldDB" id="A0A5C5VRM0"/>
<comment type="caution">
    <text evidence="4">The sequence shown here is derived from an EMBL/GenBank/DDBJ whole genome shotgun (WGS) entry which is preliminary data.</text>
</comment>
<dbReference type="GO" id="GO:0051287">
    <property type="term" value="F:NAD binding"/>
    <property type="evidence" value="ECO:0007669"/>
    <property type="project" value="InterPro"/>
</dbReference>
<dbReference type="PANTHER" id="PTHR43333:SF1">
    <property type="entry name" value="D-ISOMER SPECIFIC 2-HYDROXYACID DEHYDROGENASE NAD-BINDING DOMAIN-CONTAINING PROTEIN"/>
    <property type="match status" value="1"/>
</dbReference>
<dbReference type="SUPFAM" id="SSF51735">
    <property type="entry name" value="NAD(P)-binding Rossmann-fold domains"/>
    <property type="match status" value="1"/>
</dbReference>
<dbReference type="SUPFAM" id="SSF52283">
    <property type="entry name" value="Formate/glycerate dehydrogenase catalytic domain-like"/>
    <property type="match status" value="1"/>
</dbReference>
<keyword evidence="2" id="KW-0520">NAD</keyword>
<dbReference type="OrthoDB" id="277029at2"/>
<reference evidence="4 5" key="1">
    <citation type="submission" date="2019-02" db="EMBL/GenBank/DDBJ databases">
        <title>Deep-cultivation of Planctomycetes and their phenomic and genomic characterization uncovers novel biology.</title>
        <authorList>
            <person name="Wiegand S."/>
            <person name="Jogler M."/>
            <person name="Boedeker C."/>
            <person name="Pinto D."/>
            <person name="Vollmers J."/>
            <person name="Rivas-Marin E."/>
            <person name="Kohn T."/>
            <person name="Peeters S.H."/>
            <person name="Heuer A."/>
            <person name="Rast P."/>
            <person name="Oberbeckmann S."/>
            <person name="Bunk B."/>
            <person name="Jeske O."/>
            <person name="Meyerdierks A."/>
            <person name="Storesund J.E."/>
            <person name="Kallscheuer N."/>
            <person name="Luecker S."/>
            <person name="Lage O.M."/>
            <person name="Pohl T."/>
            <person name="Merkel B.J."/>
            <person name="Hornburger P."/>
            <person name="Mueller R.-W."/>
            <person name="Bruemmer F."/>
            <person name="Labrenz M."/>
            <person name="Spormann A.M."/>
            <person name="Op Den Camp H."/>
            <person name="Overmann J."/>
            <person name="Amann R."/>
            <person name="Jetten M.S.M."/>
            <person name="Mascher T."/>
            <person name="Medema M.H."/>
            <person name="Devos D.P."/>
            <person name="Kaster A.-K."/>
            <person name="Ovreas L."/>
            <person name="Rohde M."/>
            <person name="Galperin M.Y."/>
            <person name="Jogler C."/>
        </authorList>
    </citation>
    <scope>NUCLEOTIDE SEQUENCE [LARGE SCALE GENOMIC DNA]</scope>
    <source>
        <strain evidence="4 5">KOR42</strain>
    </source>
</reference>
<dbReference type="Proteomes" id="UP000317243">
    <property type="component" value="Unassembled WGS sequence"/>
</dbReference>
<dbReference type="GO" id="GO:0008465">
    <property type="term" value="F:hydroxypyruvate reductase (NADH) activity"/>
    <property type="evidence" value="ECO:0007669"/>
    <property type="project" value="UniProtKB-EC"/>
</dbReference>
<gene>
    <name evidence="4" type="primary">hprA_3</name>
    <name evidence="4" type="ORF">KOR42_48880</name>
</gene>